<evidence type="ECO:0000256" key="8">
    <source>
        <dbReference type="ARBA" id="ARBA00023015"/>
    </source>
</evidence>
<dbReference type="Gene3D" id="3.30.70.330">
    <property type="match status" value="1"/>
</dbReference>
<dbReference type="InterPro" id="IPR001866">
    <property type="entry name" value="PPV_E2_N"/>
</dbReference>
<keyword evidence="4 12" id="KW-0244">Early protein</keyword>
<evidence type="ECO:0000259" key="15">
    <source>
        <dbReference type="Pfam" id="PF00511"/>
    </source>
</evidence>
<evidence type="ECO:0000256" key="3">
    <source>
        <dbReference type="ARBA" id="ARBA00022491"/>
    </source>
</evidence>
<feature type="compositionally biased region" description="Basic residues" evidence="13">
    <location>
        <begin position="285"/>
        <end position="299"/>
    </location>
</feature>
<dbReference type="InterPro" id="IPR042503">
    <property type="entry name" value="Regulatory_protein_E2_N_1"/>
</dbReference>
<dbReference type="InterPro" id="IPR042504">
    <property type="entry name" value="Regulatory_protein_E2_N_2"/>
</dbReference>
<dbReference type="InterPro" id="IPR035975">
    <property type="entry name" value="E2/EBNA1_C_sf"/>
</dbReference>
<evidence type="ECO:0000256" key="11">
    <source>
        <dbReference type="ARBA" id="ARBA00023163"/>
    </source>
</evidence>
<evidence type="ECO:0000256" key="4">
    <source>
        <dbReference type="ARBA" id="ARBA00022518"/>
    </source>
</evidence>
<proteinExistence type="inferred from homology"/>
<dbReference type="GO" id="GO:0039693">
    <property type="term" value="P:viral DNA genome replication"/>
    <property type="evidence" value="ECO:0007669"/>
    <property type="project" value="UniProtKB-UniRule"/>
</dbReference>
<dbReference type="Proteomes" id="UP000162055">
    <property type="component" value="Segment"/>
</dbReference>
<dbReference type="RefSeq" id="YP_009272609.1">
    <property type="nucleotide sequence ID" value="NC_030800.1"/>
</dbReference>
<dbReference type="GO" id="GO:0003700">
    <property type="term" value="F:DNA-binding transcription factor activity"/>
    <property type="evidence" value="ECO:0007669"/>
    <property type="project" value="UniProtKB-UniRule"/>
</dbReference>
<comment type="PTM">
    <text evidence="12">Phosphorylated.</text>
</comment>
<evidence type="ECO:0000256" key="12">
    <source>
        <dbReference type="HAMAP-Rule" id="MF_04001"/>
    </source>
</evidence>
<dbReference type="InterPro" id="IPR012677">
    <property type="entry name" value="Nucleotide-bd_a/b_plait_sf"/>
</dbReference>
<dbReference type="GO" id="GO:0003677">
    <property type="term" value="F:DNA binding"/>
    <property type="evidence" value="ECO:0007669"/>
    <property type="project" value="UniProtKB-UniRule"/>
</dbReference>
<sequence>MEELAARFDAVQERLMQIYESGSVTLESQIEYWTVVRKEYALYYTARKQGIKKLGLYVVPSLQIAEQKAKEAIRMTLYLESLSKSQFGDLQWTLPETSLETFSAPPANTFKKKGAQAIVTYDNDPENRMMYTVWKELYYQDDEEMWHKGESTVNHEGIYYVDNTGRTVYYQRFAQDAERFSKSGQWNVQYENQVFSAPVTSSSRQLRTPRGQGPEERQDSTGAQTHSPAAGPRQPAAPASRRPPVRPSLRGSRGSLSSAERGPRRGRRGPRAGRQTSTSDGSSRSRSRSRSRTRSRSRSRGPESGGQAPVSPEEVGTRTRTPETRPTSRIAQLIEDARDPPVLLLQGPANSLKCFRRRSKTQHPSLFLCMSTSWSWVCRTSTQKLGNRMLVAFSDASQRTAFLSRVKLPRGVTWTTGSLNGL</sequence>
<keyword evidence="8 12" id="KW-0805">Transcription regulation</keyword>
<comment type="caution">
    <text evidence="12">Lacks conserved residue(s) required for the propagation of feature annotation.</text>
</comment>
<keyword evidence="10 12" id="KW-0010">Activator</keyword>
<feature type="compositionally biased region" description="Low complexity" evidence="13">
    <location>
        <begin position="227"/>
        <end position="260"/>
    </location>
</feature>
<keyword evidence="6 12" id="KW-1048">Host nucleus</keyword>
<dbReference type="Gene3D" id="1.10.287.30">
    <property type="entry name" value="E2 (early) protein, N terminal domain, subdomain 1"/>
    <property type="match status" value="1"/>
</dbReference>
<evidence type="ECO:0000256" key="9">
    <source>
        <dbReference type="ARBA" id="ARBA00023125"/>
    </source>
</evidence>
<feature type="domain" description="Papillomavirus E2 C-terminal" evidence="15">
    <location>
        <begin position="341"/>
        <end position="419"/>
    </location>
</feature>
<dbReference type="OrthoDB" id="15886at10239"/>
<comment type="similarity">
    <text evidence="2">Belongs to the papillomaviridae E8^E2C protein family.</text>
</comment>
<dbReference type="GO" id="GO:0006260">
    <property type="term" value="P:DNA replication"/>
    <property type="evidence" value="ECO:0007669"/>
    <property type="project" value="UniProtKB-KW"/>
</dbReference>
<evidence type="ECO:0000256" key="2">
    <source>
        <dbReference type="ARBA" id="ARBA00007794"/>
    </source>
</evidence>
<comment type="function">
    <text evidence="12">Plays a role in the initiation of viral DNA replication. A dimer of E2 interacts with a dimer of E1 in order to improve specificity of E1 DNA binding activity. Once the complex recognizes and binds DNA at specific sites, the E2 dimer is removed from DNA. E2 also regulates viral transcription through binding to the E2RE response element (5'-ACCNNNNNNGGT-3') present in multiple copies in the regulatory regions of the viral genome. Activates or represses transcription depending on E2RE's position with regards to proximal promoter elements including the TATA-box. Repression occurs by sterically hindering the assembly of the transcription initiation complex.</text>
</comment>
<comment type="subunit">
    <text evidence="12">Binds DNA as homodimer. Interacts with protein E1; this interaction greatly increases E1 DNA-binding activity. Interacts with protein L1; this interaction enhances E2-dependent replication and transcription activation. Interacts with protein L2; this interaction inhibits E2 transcriptional activity but not DNA replication function E2. Interacts with protein E7; this interaction inhibits E7 oncogenic activity. Interacts with host TAF1; this interaction modulates E2-dependent transcriptional regulation. Interacts with host BRD4; this interaction mediates E2 transcriptional activation function. Additionally, the interaction with host BRD4 on mitotic chromosomes mediates tethering of the viral genome. Interacts with host TOPBP1; this interaction is required for optimal viral DNA replication.</text>
</comment>
<keyword evidence="3 12" id="KW-0678">Repressor</keyword>
<gene>
    <name evidence="12 16" type="primary">E2</name>
</gene>
<evidence type="ECO:0000256" key="1">
    <source>
        <dbReference type="ARBA" id="ARBA00004147"/>
    </source>
</evidence>
<feature type="compositionally biased region" description="Low complexity" evidence="13">
    <location>
        <begin position="272"/>
        <end position="284"/>
    </location>
</feature>
<dbReference type="InterPro" id="IPR000427">
    <property type="entry name" value="Papillomavirus_E2_C"/>
</dbReference>
<reference evidence="16 17" key="1">
    <citation type="submission" date="2016-01" db="EMBL/GenBank/DDBJ databases">
        <title>How many papillomavirus species can be undetected in fibropapillomas?</title>
        <authorList>
            <person name="Daudt C."/>
            <person name="Chaves da Silva F.R."/>
            <person name="Streck A.F."/>
            <person name="Weber M.N."/>
            <person name="Cibulski S.P."/>
            <person name="Canal C.W."/>
        </authorList>
    </citation>
    <scope>NUCLEOTIDE SEQUENCE [LARGE SCALE GENOMIC DNA]</scope>
</reference>
<dbReference type="SUPFAM" id="SSF51332">
    <property type="entry name" value="E2 regulatory, transactivation domain"/>
    <property type="match status" value="1"/>
</dbReference>
<feature type="region of interest" description="Disordered" evidence="13">
    <location>
        <begin position="197"/>
        <end position="334"/>
    </location>
</feature>
<keyword evidence="5 12" id="KW-0597">Phosphoprotein</keyword>
<name>A0A1B2K213_9PAPI</name>
<evidence type="ECO:0000259" key="14">
    <source>
        <dbReference type="Pfam" id="PF00508"/>
    </source>
</evidence>
<feature type="region of interest" description="DNA-binding domain" evidence="12">
    <location>
        <begin position="339"/>
        <end position="422"/>
    </location>
</feature>
<dbReference type="InterPro" id="IPR036050">
    <property type="entry name" value="Regulatory_protein_E2_N"/>
</dbReference>
<evidence type="ECO:0000256" key="7">
    <source>
        <dbReference type="ARBA" id="ARBA00022705"/>
    </source>
</evidence>
<keyword evidence="11 12" id="KW-0804">Transcription</keyword>
<dbReference type="Gene3D" id="2.170.200.10">
    <property type="entry name" value="Papillomavirus E2 early protein domain"/>
    <property type="match status" value="1"/>
</dbReference>
<feature type="compositionally biased region" description="Polar residues" evidence="13">
    <location>
        <begin position="197"/>
        <end position="206"/>
    </location>
</feature>
<dbReference type="HAMAP" id="MF_04001">
    <property type="entry name" value="PPV_E2"/>
    <property type="match status" value="1"/>
</dbReference>
<dbReference type="GO" id="GO:0000166">
    <property type="term" value="F:nucleotide binding"/>
    <property type="evidence" value="ECO:0007669"/>
    <property type="project" value="UniProtKB-UniRule"/>
</dbReference>
<organism evidence="16 17">
    <name type="scientific">Bos taurus papillomavirus 20</name>
    <dbReference type="NCBI Taxonomy" id="1887218"/>
    <lineage>
        <taxon>Viruses</taxon>
        <taxon>Monodnaviria</taxon>
        <taxon>Shotokuvirae</taxon>
        <taxon>Cossaviricota</taxon>
        <taxon>Papovaviricetes</taxon>
        <taxon>Zurhausenvirales</taxon>
        <taxon>Papillomaviridae</taxon>
    </lineage>
</organism>
<accession>A0A1B2K213</accession>
<dbReference type="Pfam" id="PF00511">
    <property type="entry name" value="PPV_E2_C"/>
    <property type="match status" value="1"/>
</dbReference>
<feature type="domain" description="Papillomavirus E2 N-terminal" evidence="14">
    <location>
        <begin position="1"/>
        <end position="199"/>
    </location>
</feature>
<evidence type="ECO:0000256" key="13">
    <source>
        <dbReference type="SAM" id="MobiDB-lite"/>
    </source>
</evidence>
<dbReference type="SUPFAM" id="SSF54957">
    <property type="entry name" value="Viral DNA-binding domain"/>
    <property type="match status" value="1"/>
</dbReference>
<keyword evidence="7 12" id="KW-0235">DNA replication</keyword>
<evidence type="ECO:0000313" key="17">
    <source>
        <dbReference type="Proteomes" id="UP000162055"/>
    </source>
</evidence>
<protein>
    <recommendedName>
        <fullName evidence="12">Regulatory protein E2</fullName>
    </recommendedName>
</protein>
<evidence type="ECO:0000256" key="10">
    <source>
        <dbReference type="ARBA" id="ARBA00023159"/>
    </source>
</evidence>
<evidence type="ECO:0000256" key="5">
    <source>
        <dbReference type="ARBA" id="ARBA00022553"/>
    </source>
</evidence>
<dbReference type="InterPro" id="IPR033668">
    <property type="entry name" value="Reg_prot_E2"/>
</dbReference>
<evidence type="ECO:0000256" key="6">
    <source>
        <dbReference type="ARBA" id="ARBA00022562"/>
    </source>
</evidence>
<dbReference type="GO" id="GO:0006275">
    <property type="term" value="P:regulation of DNA replication"/>
    <property type="evidence" value="ECO:0007669"/>
    <property type="project" value="UniProtKB-UniRule"/>
</dbReference>
<dbReference type="KEGG" id="vg:28544407"/>
<dbReference type="GO" id="GO:0042025">
    <property type="term" value="C:host cell nucleus"/>
    <property type="evidence" value="ECO:0007669"/>
    <property type="project" value="UniProtKB-SubCell"/>
</dbReference>
<dbReference type="GeneID" id="28544407"/>
<dbReference type="EMBL" id="KU519395">
    <property type="protein sequence ID" value="ANZ90260.1"/>
    <property type="molecule type" value="Genomic_DNA"/>
</dbReference>
<comment type="subcellular location">
    <subcellularLocation>
        <location evidence="1 12">Host nucleus</location>
    </subcellularLocation>
</comment>
<evidence type="ECO:0000313" key="16">
    <source>
        <dbReference type="EMBL" id="ANZ90260.1"/>
    </source>
</evidence>
<keyword evidence="9 12" id="KW-0238">DNA-binding</keyword>
<dbReference type="Pfam" id="PF00508">
    <property type="entry name" value="PPV_E2_N"/>
    <property type="match status" value="1"/>
</dbReference>
<comment type="similarity">
    <text evidence="12">Belongs to the papillomaviridae E2 protein family.</text>
</comment>
<dbReference type="GO" id="GO:0006351">
    <property type="term" value="P:DNA-templated transcription"/>
    <property type="evidence" value="ECO:0007669"/>
    <property type="project" value="UniProtKB-UniRule"/>
</dbReference>